<reference evidence="1 2" key="1">
    <citation type="submission" date="2017-03" db="EMBL/GenBank/DDBJ databases">
        <authorList>
            <person name="Afonso C.L."/>
            <person name="Miller P.J."/>
            <person name="Scott M.A."/>
            <person name="Spackman E."/>
            <person name="Goraichik I."/>
            <person name="Dimitrov K.M."/>
            <person name="Suarez D.L."/>
            <person name="Swayne D.E."/>
        </authorList>
    </citation>
    <scope>NUCLEOTIDE SEQUENCE [LARGE SCALE GENOMIC DNA]</scope>
    <source>
        <strain evidence="1 2">CECT 7023</strain>
    </source>
</reference>
<gene>
    <name evidence="1" type="ORF">ROA7023_00128</name>
</gene>
<evidence type="ECO:0000313" key="1">
    <source>
        <dbReference type="EMBL" id="SLN14242.1"/>
    </source>
</evidence>
<dbReference type="AlphaFoldDB" id="A0A1Y5RCP9"/>
<evidence type="ECO:0000313" key="2">
    <source>
        <dbReference type="Proteomes" id="UP000193900"/>
    </source>
</evidence>
<name>A0A1Y5RCP9_9RHOB</name>
<proteinExistence type="predicted"/>
<dbReference type="RefSeq" id="WP_085877071.1">
    <property type="nucleotide sequence ID" value="NZ_FWFZ01000001.1"/>
</dbReference>
<organism evidence="1 2">
    <name type="scientific">Roseisalinus antarcticus</name>
    <dbReference type="NCBI Taxonomy" id="254357"/>
    <lineage>
        <taxon>Bacteria</taxon>
        <taxon>Pseudomonadati</taxon>
        <taxon>Pseudomonadota</taxon>
        <taxon>Alphaproteobacteria</taxon>
        <taxon>Rhodobacterales</taxon>
        <taxon>Roseobacteraceae</taxon>
        <taxon>Roseisalinus</taxon>
    </lineage>
</organism>
<accession>A0A1Y5RCP9</accession>
<keyword evidence="2" id="KW-1185">Reference proteome</keyword>
<sequence length="77" mass="8853">MYKTPTRPHDARFWLDQMFGARSAQTGGVIRRKIAWVDREIGRDRLLQEVQNRGFHLLEAGGQFIIVCAPGPIRMLC</sequence>
<dbReference type="OrthoDB" id="7867818at2"/>
<dbReference type="EMBL" id="FWFZ01000001">
    <property type="protein sequence ID" value="SLN14242.1"/>
    <property type="molecule type" value="Genomic_DNA"/>
</dbReference>
<dbReference type="Proteomes" id="UP000193900">
    <property type="component" value="Unassembled WGS sequence"/>
</dbReference>
<evidence type="ECO:0008006" key="3">
    <source>
        <dbReference type="Google" id="ProtNLM"/>
    </source>
</evidence>
<protein>
    <recommendedName>
        <fullName evidence="3">N-(5'-phosphoribosyl)anthranilate isomerase</fullName>
    </recommendedName>
</protein>